<keyword evidence="2" id="KW-1185">Reference proteome</keyword>
<organism evidence="1 2">
    <name type="scientific">Favolaschia claudopus</name>
    <dbReference type="NCBI Taxonomy" id="2862362"/>
    <lineage>
        <taxon>Eukaryota</taxon>
        <taxon>Fungi</taxon>
        <taxon>Dikarya</taxon>
        <taxon>Basidiomycota</taxon>
        <taxon>Agaricomycotina</taxon>
        <taxon>Agaricomycetes</taxon>
        <taxon>Agaricomycetidae</taxon>
        <taxon>Agaricales</taxon>
        <taxon>Marasmiineae</taxon>
        <taxon>Mycenaceae</taxon>
        <taxon>Favolaschia</taxon>
    </lineage>
</organism>
<gene>
    <name evidence="1" type="ORF">R3P38DRAFT_3353994</name>
</gene>
<reference evidence="1 2" key="1">
    <citation type="journal article" date="2024" name="J Genomics">
        <title>Draft genome sequencing and assembly of Favolaschia claudopus CIRM-BRFM 2984 isolated from oak limbs.</title>
        <authorList>
            <person name="Navarro D."/>
            <person name="Drula E."/>
            <person name="Chaduli D."/>
            <person name="Cazenave R."/>
            <person name="Ahrendt S."/>
            <person name="Wang J."/>
            <person name="Lipzen A."/>
            <person name="Daum C."/>
            <person name="Barry K."/>
            <person name="Grigoriev I.V."/>
            <person name="Favel A."/>
            <person name="Rosso M.N."/>
            <person name="Martin F."/>
        </authorList>
    </citation>
    <scope>NUCLEOTIDE SEQUENCE [LARGE SCALE GENOMIC DNA]</scope>
    <source>
        <strain evidence="1 2">CIRM-BRFM 2984</strain>
    </source>
</reference>
<dbReference type="InterPro" id="IPR036397">
    <property type="entry name" value="RNaseH_sf"/>
</dbReference>
<evidence type="ECO:0000313" key="2">
    <source>
        <dbReference type="Proteomes" id="UP001362999"/>
    </source>
</evidence>
<protein>
    <recommendedName>
        <fullName evidence="3">Transposase</fullName>
    </recommendedName>
</protein>
<dbReference type="Proteomes" id="UP001362999">
    <property type="component" value="Unassembled WGS sequence"/>
</dbReference>
<accession>A0AAW0BUQ8</accession>
<dbReference type="AlphaFoldDB" id="A0AAW0BUQ8"/>
<dbReference type="GO" id="GO:0003676">
    <property type="term" value="F:nucleic acid binding"/>
    <property type="evidence" value="ECO:0007669"/>
    <property type="project" value="InterPro"/>
</dbReference>
<proteinExistence type="predicted"/>
<name>A0AAW0BUQ8_9AGAR</name>
<dbReference type="Gene3D" id="3.30.420.10">
    <property type="entry name" value="Ribonuclease H-like superfamily/Ribonuclease H"/>
    <property type="match status" value="1"/>
</dbReference>
<dbReference type="EMBL" id="JAWWNJ010000027">
    <property type="protein sequence ID" value="KAK7029154.1"/>
    <property type="molecule type" value="Genomic_DNA"/>
</dbReference>
<comment type="caution">
    <text evidence="1">The sequence shown here is derived from an EMBL/GenBank/DDBJ whole genome shotgun (WGS) entry which is preliminary data.</text>
</comment>
<sequence length="268" mass="31151">MVMSSHILNLHHHSAMADDASSVRNYTHCTPTKRKALLFYKNRDNMSWREILQQPEFRGTGITKRTLQRYYEKVTANDENCYVSGRKDNPGGRPRRISAEALQEATNRLDSGELEDGEDVRRHVVPYAPDRTVRNSLARAGYPGFVQKKKPNLLPHHIEQRKAMWNQYQAWQDPAVFSRGIMIFSDEKKFILHGSDGRKYCRRPRGRDALVDRTVQRQVAHGRGKGTDPYTLQYTIFNRVEASWAAVWRQWRHIHPAPYILLVTLAAR</sequence>
<evidence type="ECO:0000313" key="1">
    <source>
        <dbReference type="EMBL" id="KAK7029154.1"/>
    </source>
</evidence>
<evidence type="ECO:0008006" key="3">
    <source>
        <dbReference type="Google" id="ProtNLM"/>
    </source>
</evidence>